<dbReference type="GO" id="GO:0009231">
    <property type="term" value="P:riboflavin biosynthetic process"/>
    <property type="evidence" value="ECO:0007669"/>
    <property type="project" value="UniProtKB-UniRule"/>
</dbReference>
<dbReference type="InterPro" id="IPR034964">
    <property type="entry name" value="LS"/>
</dbReference>
<evidence type="ECO:0000256" key="9">
    <source>
        <dbReference type="HAMAP-Rule" id="MF_00178"/>
    </source>
</evidence>
<evidence type="ECO:0000256" key="1">
    <source>
        <dbReference type="ARBA" id="ARBA00004917"/>
    </source>
</evidence>
<dbReference type="FunFam" id="3.40.50.960:FF:000001">
    <property type="entry name" value="6,7-dimethyl-8-ribityllumazine synthase"/>
    <property type="match status" value="1"/>
</dbReference>
<evidence type="ECO:0000256" key="5">
    <source>
        <dbReference type="ARBA" id="ARBA00022679"/>
    </source>
</evidence>
<evidence type="ECO:0000256" key="7">
    <source>
        <dbReference type="ARBA" id="ARBA00058151"/>
    </source>
</evidence>
<dbReference type="Gene3D" id="3.40.50.960">
    <property type="entry name" value="Lumazine/riboflavin synthase"/>
    <property type="match status" value="1"/>
</dbReference>
<dbReference type="SMR" id="A0AAC9ENC2"/>
<evidence type="ECO:0000256" key="2">
    <source>
        <dbReference type="ARBA" id="ARBA00007424"/>
    </source>
</evidence>
<dbReference type="Proteomes" id="UP000060132">
    <property type="component" value="Chromosome"/>
</dbReference>
<keyword evidence="5 9" id="KW-0808">Transferase</keyword>
<comment type="subunit">
    <text evidence="9">Forms an icosahedral capsid composed of 60 subunits, arranged as a dodecamer of pentamers.</text>
</comment>
<evidence type="ECO:0000313" key="11">
    <source>
        <dbReference type="Proteomes" id="UP000060132"/>
    </source>
</evidence>
<feature type="binding site" evidence="9">
    <location>
        <begin position="56"/>
        <end position="58"/>
    </location>
    <ligand>
        <name>5-amino-6-(D-ribitylamino)uracil</name>
        <dbReference type="ChEBI" id="CHEBI:15934"/>
    </ligand>
</feature>
<keyword evidence="4 9" id="KW-0686">Riboflavin biosynthesis</keyword>
<comment type="pathway">
    <text evidence="1 9">Cofactor biosynthesis; riboflavin biosynthesis; riboflavin from 2-hydroxy-3-oxobutyl phosphate and 5-amino-6-(D-ribitylamino)uracil: step 1/2.</text>
</comment>
<comment type="similarity">
    <text evidence="2 9">Belongs to the DMRL synthase family.</text>
</comment>
<feature type="binding site" evidence="9">
    <location>
        <position position="113"/>
    </location>
    <ligand>
        <name>5-amino-6-(D-ribitylamino)uracil</name>
        <dbReference type="ChEBI" id="CHEBI:15934"/>
    </ligand>
</feature>
<dbReference type="EC" id="2.5.1.78" evidence="3 9"/>
<evidence type="ECO:0000256" key="6">
    <source>
        <dbReference type="ARBA" id="ARBA00048785"/>
    </source>
</evidence>
<dbReference type="SUPFAM" id="SSF52121">
    <property type="entry name" value="Lumazine synthase"/>
    <property type="match status" value="1"/>
</dbReference>
<dbReference type="GO" id="GO:0000906">
    <property type="term" value="F:6,7-dimethyl-8-ribityllumazine synthase activity"/>
    <property type="evidence" value="ECO:0007669"/>
    <property type="project" value="UniProtKB-UniRule"/>
</dbReference>
<dbReference type="NCBIfam" id="NF000812">
    <property type="entry name" value="PRK00061.1-4"/>
    <property type="match status" value="1"/>
</dbReference>
<gene>
    <name evidence="9 10" type="primary">ribH</name>
    <name evidence="10" type="ORF">RZ57_04655</name>
</gene>
<dbReference type="HAMAP" id="MF_00178">
    <property type="entry name" value="Lumazine_synth"/>
    <property type="match status" value="1"/>
</dbReference>
<feature type="binding site" evidence="9">
    <location>
        <position position="22"/>
    </location>
    <ligand>
        <name>5-amino-6-(D-ribitylamino)uracil</name>
        <dbReference type="ChEBI" id="CHEBI:15934"/>
    </ligand>
</feature>
<feature type="binding site" evidence="9">
    <location>
        <begin position="85"/>
        <end position="86"/>
    </location>
    <ligand>
        <name>(2S)-2-hydroxy-3-oxobutyl phosphate</name>
        <dbReference type="ChEBI" id="CHEBI:58830"/>
    </ligand>
</feature>
<dbReference type="InterPro" id="IPR002180">
    <property type="entry name" value="LS/RS"/>
</dbReference>
<organism evidence="10 11">
    <name type="scientific">Haemophilus ducreyi</name>
    <dbReference type="NCBI Taxonomy" id="730"/>
    <lineage>
        <taxon>Bacteria</taxon>
        <taxon>Pseudomonadati</taxon>
        <taxon>Pseudomonadota</taxon>
        <taxon>Gammaproteobacteria</taxon>
        <taxon>Pasteurellales</taxon>
        <taxon>Pasteurellaceae</taxon>
        <taxon>Haemophilus</taxon>
    </lineage>
</organism>
<evidence type="ECO:0000256" key="4">
    <source>
        <dbReference type="ARBA" id="ARBA00022619"/>
    </source>
</evidence>
<dbReference type="GO" id="GO:0009349">
    <property type="term" value="C:riboflavin synthase complex"/>
    <property type="evidence" value="ECO:0007669"/>
    <property type="project" value="UniProtKB-UniRule"/>
</dbReference>
<feature type="active site" description="Proton donor" evidence="9">
    <location>
        <position position="88"/>
    </location>
</feature>
<dbReference type="GO" id="GO:0005829">
    <property type="term" value="C:cytosol"/>
    <property type="evidence" value="ECO:0007669"/>
    <property type="project" value="TreeGrafter"/>
</dbReference>
<evidence type="ECO:0000256" key="8">
    <source>
        <dbReference type="ARBA" id="ARBA00072606"/>
    </source>
</evidence>
<dbReference type="NCBIfam" id="TIGR00114">
    <property type="entry name" value="lumazine-synth"/>
    <property type="match status" value="1"/>
</dbReference>
<dbReference type="RefSeq" id="WP_010945068.1">
    <property type="nucleotide sequence ID" value="NZ_CP011218.1"/>
</dbReference>
<evidence type="ECO:0000256" key="3">
    <source>
        <dbReference type="ARBA" id="ARBA00012664"/>
    </source>
</evidence>
<evidence type="ECO:0000313" key="10">
    <source>
        <dbReference type="EMBL" id="AKO32455.1"/>
    </source>
</evidence>
<comment type="catalytic activity">
    <reaction evidence="6 9">
        <text>(2S)-2-hydroxy-3-oxobutyl phosphate + 5-amino-6-(D-ribitylamino)uracil = 6,7-dimethyl-8-(1-D-ribityl)lumazine + phosphate + 2 H2O + H(+)</text>
        <dbReference type="Rhea" id="RHEA:26152"/>
        <dbReference type="ChEBI" id="CHEBI:15377"/>
        <dbReference type="ChEBI" id="CHEBI:15378"/>
        <dbReference type="ChEBI" id="CHEBI:15934"/>
        <dbReference type="ChEBI" id="CHEBI:43474"/>
        <dbReference type="ChEBI" id="CHEBI:58201"/>
        <dbReference type="ChEBI" id="CHEBI:58830"/>
        <dbReference type="EC" id="2.5.1.78"/>
    </reaction>
</comment>
<dbReference type="EMBL" id="CP011219">
    <property type="protein sequence ID" value="AKO32455.1"/>
    <property type="molecule type" value="Genomic_DNA"/>
</dbReference>
<reference evidence="10 11" key="1">
    <citation type="journal article" date="2015" name="PLoS Negl. Trop. Dis.">
        <title>Haemophilus ducreyi Cutaneous Ulcer Strains Are Nearly Identical to Class I Genital Ulcer Strains.</title>
        <authorList>
            <person name="Gangaiah D."/>
            <person name="Webb K.M."/>
            <person name="Humphreys T.L."/>
            <person name="Fortney K.R."/>
            <person name="Toh E."/>
            <person name="Tai A."/>
            <person name="Katz S.S."/>
            <person name="Pillay A."/>
            <person name="Chen C.Y."/>
            <person name="Roberts S.A."/>
            <person name="Munson R.S.Jr."/>
            <person name="Spinola S.M."/>
        </authorList>
    </citation>
    <scope>NUCLEOTIDE SEQUENCE [LARGE SCALE GENOMIC DNA]</scope>
    <source>
        <strain evidence="11">CLU2</strain>
    </source>
</reference>
<dbReference type="Pfam" id="PF00885">
    <property type="entry name" value="DMRL_synthase"/>
    <property type="match status" value="1"/>
</dbReference>
<dbReference type="AlphaFoldDB" id="A0AAC9ENC2"/>
<feature type="binding site" evidence="9">
    <location>
        <position position="127"/>
    </location>
    <ligand>
        <name>(2S)-2-hydroxy-3-oxobutyl phosphate</name>
        <dbReference type="ChEBI" id="CHEBI:58830"/>
    </ligand>
</feature>
<dbReference type="OMA" id="CQGVTQG"/>
<dbReference type="PANTHER" id="PTHR21058:SF0">
    <property type="entry name" value="6,7-DIMETHYL-8-RIBITYLLUMAZINE SYNTHASE"/>
    <property type="match status" value="1"/>
</dbReference>
<dbReference type="PANTHER" id="PTHR21058">
    <property type="entry name" value="6,7-DIMETHYL-8-RIBITYLLUMAZINE SYNTHASE DMRL SYNTHASE LUMAZINE SYNTHASE"/>
    <property type="match status" value="1"/>
</dbReference>
<dbReference type="CDD" id="cd09209">
    <property type="entry name" value="Lumazine_synthase-I"/>
    <property type="match status" value="1"/>
</dbReference>
<sequence length="153" mass="16045">MAKITGNLVATGLKFSIVTARFNDFINDKLLSGAVDTLVRHGAVESDIDTVWVPGAFEIPLVAKKMAESGKYDAVICLGTVIRGSTTHYDYVCNEVAKGIGAVALQTGVPIMFGVLTTESIEQAIERAGTKAGNKGAECALGAIEMVNVLKAL</sequence>
<dbReference type="InterPro" id="IPR036467">
    <property type="entry name" value="LS/RS_sf"/>
</dbReference>
<accession>A0AAC9ENC2</accession>
<feature type="binding site" evidence="9">
    <location>
        <begin position="80"/>
        <end position="82"/>
    </location>
    <ligand>
        <name>5-amino-6-(D-ribitylamino)uracil</name>
        <dbReference type="ChEBI" id="CHEBI:15934"/>
    </ligand>
</feature>
<name>A0AAC9ENC2_HAEDC</name>
<protein>
    <recommendedName>
        <fullName evidence="8 9">6,7-dimethyl-8-ribityllumazine synthase</fullName>
        <shortName evidence="9">DMRL synthase</shortName>
        <shortName evidence="9">LS</shortName>
        <shortName evidence="9">Lumazine synthase</shortName>
        <ecNumber evidence="3 9">2.5.1.78</ecNumber>
    </recommendedName>
</protein>
<proteinExistence type="inferred from homology"/>
<comment type="function">
    <text evidence="7 9">Catalyzes the formation of 6,7-dimethyl-8-ribityllumazine by condensation of 5-amino-6-(D-ribitylamino)uracil with 3,4-dihydroxy-2-butanone 4-phosphate. This is the penultimate step in the biosynthesis of riboflavin.</text>
</comment>